<dbReference type="EMBL" id="BOOY01000028">
    <property type="protein sequence ID" value="GIJ04599.1"/>
    <property type="molecule type" value="Genomic_DNA"/>
</dbReference>
<dbReference type="AlphaFoldDB" id="A0A8J3YB12"/>
<evidence type="ECO:0000259" key="2">
    <source>
        <dbReference type="Pfam" id="PF01814"/>
    </source>
</evidence>
<feature type="domain" description="Hemerythrin-like" evidence="2">
    <location>
        <begin position="21"/>
        <end position="137"/>
    </location>
</feature>
<evidence type="ECO:0000313" key="3">
    <source>
        <dbReference type="EMBL" id="GIJ04599.1"/>
    </source>
</evidence>
<reference evidence="3" key="1">
    <citation type="submission" date="2021-01" db="EMBL/GenBank/DDBJ databases">
        <title>Whole genome shotgun sequence of Spirilliplanes yamanashiensis NBRC 15828.</title>
        <authorList>
            <person name="Komaki H."/>
            <person name="Tamura T."/>
        </authorList>
    </citation>
    <scope>NUCLEOTIDE SEQUENCE</scope>
    <source>
        <strain evidence="3">NBRC 15828</strain>
    </source>
</reference>
<dbReference type="Gene3D" id="1.20.120.520">
    <property type="entry name" value="nmb1532 protein domain like"/>
    <property type="match status" value="1"/>
</dbReference>
<dbReference type="Proteomes" id="UP000652013">
    <property type="component" value="Unassembled WGS sequence"/>
</dbReference>
<protein>
    <submittedName>
        <fullName evidence="3">Hemerythrin</fullName>
    </submittedName>
</protein>
<comment type="caution">
    <text evidence="3">The sequence shown here is derived from an EMBL/GenBank/DDBJ whole genome shotgun (WGS) entry which is preliminary data.</text>
</comment>
<organism evidence="3 4">
    <name type="scientific">Spirilliplanes yamanashiensis</name>
    <dbReference type="NCBI Taxonomy" id="42233"/>
    <lineage>
        <taxon>Bacteria</taxon>
        <taxon>Bacillati</taxon>
        <taxon>Actinomycetota</taxon>
        <taxon>Actinomycetes</taxon>
        <taxon>Micromonosporales</taxon>
        <taxon>Micromonosporaceae</taxon>
        <taxon>Spirilliplanes</taxon>
    </lineage>
</organism>
<dbReference type="RefSeq" id="WP_203939820.1">
    <property type="nucleotide sequence ID" value="NZ_BAAAGJ010000005.1"/>
</dbReference>
<proteinExistence type="predicted"/>
<dbReference type="Pfam" id="PF01814">
    <property type="entry name" value="Hemerythrin"/>
    <property type="match status" value="1"/>
</dbReference>
<dbReference type="PANTHER" id="PTHR35585:SF1">
    <property type="entry name" value="HHE DOMAIN PROTEIN (AFU_ORTHOLOGUE AFUA_4G00730)"/>
    <property type="match status" value="1"/>
</dbReference>
<evidence type="ECO:0000313" key="4">
    <source>
        <dbReference type="Proteomes" id="UP000652013"/>
    </source>
</evidence>
<gene>
    <name evidence="3" type="ORF">Sya03_39510</name>
</gene>
<name>A0A8J3YB12_9ACTN</name>
<dbReference type="PANTHER" id="PTHR35585">
    <property type="entry name" value="HHE DOMAIN PROTEIN (AFU_ORTHOLOGUE AFUA_4G00730)"/>
    <property type="match status" value="1"/>
</dbReference>
<keyword evidence="4" id="KW-1185">Reference proteome</keyword>
<sequence length="202" mass="22099">MSVPLPPLPPFGPETPSGRNVVDVVAGEHRDLLALCADLLDDTVPEARRRRLAQVVVASLARHLSAEEQYLYPAIRVTVPNGPQLADRELAEDDALMVTLRELQTAGGDELRAVAATLCTQVRRHAEAAGEELLPLLLQLAPADDLIRLGNRFETAEEAAPTRPHPATPSTPPWNKVVDPAMGVWDKMRDALTRRVTYTDKL</sequence>
<evidence type="ECO:0000256" key="1">
    <source>
        <dbReference type="SAM" id="MobiDB-lite"/>
    </source>
</evidence>
<dbReference type="InterPro" id="IPR012312">
    <property type="entry name" value="Hemerythrin-like"/>
</dbReference>
<accession>A0A8J3YB12</accession>
<feature type="compositionally biased region" description="Pro residues" evidence="1">
    <location>
        <begin position="163"/>
        <end position="172"/>
    </location>
</feature>
<feature type="region of interest" description="Disordered" evidence="1">
    <location>
        <begin position="156"/>
        <end position="175"/>
    </location>
</feature>